<feature type="domain" description="HAMP" evidence="11">
    <location>
        <begin position="179"/>
        <end position="231"/>
    </location>
</feature>
<keyword evidence="9" id="KW-0472">Membrane</keyword>
<keyword evidence="9" id="KW-0812">Transmembrane</keyword>
<keyword evidence="4" id="KW-0597">Phosphoprotein</keyword>
<evidence type="ECO:0000256" key="8">
    <source>
        <dbReference type="ARBA" id="ARBA00022840"/>
    </source>
</evidence>
<evidence type="ECO:0000256" key="5">
    <source>
        <dbReference type="ARBA" id="ARBA00022679"/>
    </source>
</evidence>
<dbReference type="CDD" id="cd00075">
    <property type="entry name" value="HATPase"/>
    <property type="match status" value="1"/>
</dbReference>
<evidence type="ECO:0000256" key="6">
    <source>
        <dbReference type="ARBA" id="ARBA00022741"/>
    </source>
</evidence>
<dbReference type="EC" id="2.7.13.3" evidence="3"/>
<dbReference type="InterPro" id="IPR050980">
    <property type="entry name" value="2C_sensor_his_kinase"/>
</dbReference>
<evidence type="ECO:0000256" key="2">
    <source>
        <dbReference type="ARBA" id="ARBA00004370"/>
    </source>
</evidence>
<evidence type="ECO:0000256" key="4">
    <source>
        <dbReference type="ARBA" id="ARBA00022553"/>
    </source>
</evidence>
<comment type="catalytic activity">
    <reaction evidence="1">
        <text>ATP + protein L-histidine = ADP + protein N-phospho-L-histidine.</text>
        <dbReference type="EC" id="2.7.13.3"/>
    </reaction>
</comment>
<evidence type="ECO:0000313" key="12">
    <source>
        <dbReference type="EMBL" id="UUL83163.1"/>
    </source>
</evidence>
<evidence type="ECO:0000313" key="13">
    <source>
        <dbReference type="Proteomes" id="UP001058533"/>
    </source>
</evidence>
<dbReference type="SUPFAM" id="SSF47384">
    <property type="entry name" value="Homodimeric domain of signal transducing histidine kinase"/>
    <property type="match status" value="1"/>
</dbReference>
<reference evidence="12" key="1">
    <citation type="submission" date="2022-07" db="EMBL/GenBank/DDBJ databases">
        <title>Sphingomonas sp. nov., a novel bacterium isolated from the north slope of the Mount Everest.</title>
        <authorList>
            <person name="Cui X."/>
            <person name="Liu Y."/>
        </authorList>
    </citation>
    <scope>NUCLEOTIDE SEQUENCE</scope>
    <source>
        <strain evidence="12">S5-59</strain>
    </source>
</reference>
<dbReference type="SUPFAM" id="SSF55874">
    <property type="entry name" value="ATPase domain of HSP90 chaperone/DNA topoisomerase II/histidine kinase"/>
    <property type="match status" value="1"/>
</dbReference>
<dbReference type="InterPro" id="IPR003660">
    <property type="entry name" value="HAMP_dom"/>
</dbReference>
<keyword evidence="8" id="KW-0067">ATP-binding</keyword>
<comment type="subcellular location">
    <subcellularLocation>
        <location evidence="2">Membrane</location>
    </subcellularLocation>
</comment>
<dbReference type="Pfam" id="PF00672">
    <property type="entry name" value="HAMP"/>
    <property type="match status" value="1"/>
</dbReference>
<evidence type="ECO:0000256" key="1">
    <source>
        <dbReference type="ARBA" id="ARBA00000085"/>
    </source>
</evidence>
<evidence type="ECO:0000256" key="7">
    <source>
        <dbReference type="ARBA" id="ARBA00022777"/>
    </source>
</evidence>
<gene>
    <name evidence="12" type="ORF">NMP03_02705</name>
</gene>
<dbReference type="Proteomes" id="UP001058533">
    <property type="component" value="Chromosome"/>
</dbReference>
<keyword evidence="13" id="KW-1185">Reference proteome</keyword>
<sequence>MPTGWPVFWRVLAVMVACVLSVQMLNGLLLLVFRPPEPPIFTVQQVATAMIRPGDARTPFRVVVNAPPPTQEADPRATRLARTIAVAIGASADDVRVRLGRPPFPFRFVPRQRVDRRPPPGARTDLLIGDFRVSRREGDGSWTSFAPKENALASWRWSGLLGLLVALAAVVPFAVLLARWVARPITLFAAAAERLGRNPDMLPLKVDGPPEIADAAAAFNEMQQRLARYVEHRTMMLGAIAHDLRTPLMRLSIGLETLPESVRAGCEHNLAEMQDMLVAATAYVRDVTQTATRRRLDLRSIAESVVDTHADLGEQVSIEPGPPLVLEGDPGRLKSAIDNLIDNAVRYGASARVSLTTRDDTAILEVRDAGEGIAPDQLVRVFEPFYRIENSRNRATGGTGLGLSSARGVARTHGGDVTLENQSSGGVCARLTLPI</sequence>
<dbReference type="SMART" id="SM00304">
    <property type="entry name" value="HAMP"/>
    <property type="match status" value="1"/>
</dbReference>
<evidence type="ECO:0000259" key="10">
    <source>
        <dbReference type="PROSITE" id="PS50109"/>
    </source>
</evidence>
<dbReference type="Gene3D" id="3.30.565.10">
    <property type="entry name" value="Histidine kinase-like ATPase, C-terminal domain"/>
    <property type="match status" value="1"/>
</dbReference>
<dbReference type="InterPro" id="IPR036097">
    <property type="entry name" value="HisK_dim/P_sf"/>
</dbReference>
<dbReference type="PANTHER" id="PTHR44936">
    <property type="entry name" value="SENSOR PROTEIN CREC"/>
    <property type="match status" value="1"/>
</dbReference>
<dbReference type="EMBL" id="CP101740">
    <property type="protein sequence ID" value="UUL83163.1"/>
    <property type="molecule type" value="Genomic_DNA"/>
</dbReference>
<dbReference type="Gene3D" id="1.10.287.130">
    <property type="match status" value="1"/>
</dbReference>
<evidence type="ECO:0000256" key="3">
    <source>
        <dbReference type="ARBA" id="ARBA00012438"/>
    </source>
</evidence>
<feature type="transmembrane region" description="Helical" evidence="9">
    <location>
        <begin position="12"/>
        <end position="33"/>
    </location>
</feature>
<dbReference type="SMART" id="SM00387">
    <property type="entry name" value="HATPase_c"/>
    <property type="match status" value="1"/>
</dbReference>
<proteinExistence type="predicted"/>
<keyword evidence="6" id="KW-0547">Nucleotide-binding</keyword>
<dbReference type="InterPro" id="IPR036890">
    <property type="entry name" value="HATPase_C_sf"/>
</dbReference>
<keyword evidence="5" id="KW-0808">Transferase</keyword>
<dbReference type="PROSITE" id="PS50885">
    <property type="entry name" value="HAMP"/>
    <property type="match status" value="1"/>
</dbReference>
<feature type="transmembrane region" description="Helical" evidence="9">
    <location>
        <begin position="160"/>
        <end position="182"/>
    </location>
</feature>
<keyword evidence="7 12" id="KW-0418">Kinase</keyword>
<evidence type="ECO:0000256" key="9">
    <source>
        <dbReference type="SAM" id="Phobius"/>
    </source>
</evidence>
<name>A0ABY5LBX1_9SPHN</name>
<dbReference type="InterPro" id="IPR005467">
    <property type="entry name" value="His_kinase_dom"/>
</dbReference>
<evidence type="ECO:0000259" key="11">
    <source>
        <dbReference type="PROSITE" id="PS50885"/>
    </source>
</evidence>
<dbReference type="InterPro" id="IPR003594">
    <property type="entry name" value="HATPase_dom"/>
</dbReference>
<dbReference type="InterPro" id="IPR004358">
    <property type="entry name" value="Sig_transdc_His_kin-like_C"/>
</dbReference>
<dbReference type="PROSITE" id="PS50109">
    <property type="entry name" value="HIS_KIN"/>
    <property type="match status" value="1"/>
</dbReference>
<dbReference type="GO" id="GO:0016301">
    <property type="term" value="F:kinase activity"/>
    <property type="evidence" value="ECO:0007669"/>
    <property type="project" value="UniProtKB-KW"/>
</dbReference>
<dbReference type="PANTHER" id="PTHR44936:SF10">
    <property type="entry name" value="SENSOR PROTEIN RSTB"/>
    <property type="match status" value="1"/>
</dbReference>
<dbReference type="RefSeq" id="WP_256507007.1">
    <property type="nucleotide sequence ID" value="NZ_CP101740.1"/>
</dbReference>
<organism evidence="12 13">
    <name type="scientific">Sphingomonas qomolangmaensis</name>
    <dbReference type="NCBI Taxonomy" id="2918765"/>
    <lineage>
        <taxon>Bacteria</taxon>
        <taxon>Pseudomonadati</taxon>
        <taxon>Pseudomonadota</taxon>
        <taxon>Alphaproteobacteria</taxon>
        <taxon>Sphingomonadales</taxon>
        <taxon>Sphingomonadaceae</taxon>
        <taxon>Sphingomonas</taxon>
    </lineage>
</organism>
<keyword evidence="9" id="KW-1133">Transmembrane helix</keyword>
<dbReference type="CDD" id="cd06225">
    <property type="entry name" value="HAMP"/>
    <property type="match status" value="1"/>
</dbReference>
<protein>
    <recommendedName>
        <fullName evidence="3">histidine kinase</fullName>
        <ecNumber evidence="3">2.7.13.3</ecNumber>
    </recommendedName>
</protein>
<accession>A0ABY5LBX1</accession>
<dbReference type="PRINTS" id="PR00344">
    <property type="entry name" value="BCTRLSENSOR"/>
</dbReference>
<dbReference type="Pfam" id="PF02518">
    <property type="entry name" value="HATPase_c"/>
    <property type="match status" value="1"/>
</dbReference>
<feature type="domain" description="Histidine kinase" evidence="10">
    <location>
        <begin position="239"/>
        <end position="435"/>
    </location>
</feature>